<dbReference type="Proteomes" id="UP000233551">
    <property type="component" value="Unassembled WGS sequence"/>
</dbReference>
<dbReference type="Pfam" id="PF12796">
    <property type="entry name" value="Ank_2"/>
    <property type="match status" value="1"/>
</dbReference>
<comment type="subcellular location">
    <subcellularLocation>
        <location evidence="1">Membrane</location>
        <topology evidence="1">Multi-pass membrane protein</topology>
    </subcellularLocation>
</comment>
<sequence length="378" mass="41617">MDMRLSEAACTGNIEYLHSLVQNDPLILDTAILEGGQTPLHVAALAGQVGFTCEILKLRPELPEEINPDGLTPLHIASAKGNLEMVRELLKISPQLCLSKGKERRIPLHYAALKGRAEVIDFILNGKTMNKELVEVNAVNQMGLTALDALSVFPSEAGDKEIGDILFLAGATGVRIATESPDYRAASNLPSNNGRQTSTFLWWLQVILNLRNDKNKWFEYFKFKKDRDSPDDVRTALLVVAALITTATYQAVLQPPGGLWQDNSGPLNSTTNNTSSNEIFPQSHKAGQAILQNLNPVSYILFLFFNSLGFFAAIQMITYLTTGFPLLLELRIALFALMATYNTSMVALTATTFSNLFFIALSIILPILMAALSDWIRK</sequence>
<dbReference type="InterPro" id="IPR002110">
    <property type="entry name" value="Ankyrin_rpt"/>
</dbReference>
<evidence type="ECO:0000313" key="10">
    <source>
        <dbReference type="EMBL" id="PKI55649.1"/>
    </source>
</evidence>
<keyword evidence="11" id="KW-1185">Reference proteome</keyword>
<name>A0A2I0JHA9_PUNGR</name>
<feature type="transmembrane region" description="Helical" evidence="8">
    <location>
        <begin position="299"/>
        <end position="320"/>
    </location>
</feature>
<gene>
    <name evidence="10" type="ORF">CRG98_023960</name>
</gene>
<feature type="transmembrane region" description="Helical" evidence="8">
    <location>
        <begin position="356"/>
        <end position="376"/>
    </location>
</feature>
<evidence type="ECO:0000313" key="11">
    <source>
        <dbReference type="Proteomes" id="UP000233551"/>
    </source>
</evidence>
<feature type="repeat" description="ANK" evidence="7">
    <location>
        <begin position="69"/>
        <end position="91"/>
    </location>
</feature>
<keyword evidence="2 8" id="KW-0812">Transmembrane</keyword>
<accession>A0A2I0JHA9</accession>
<dbReference type="Pfam" id="PF13962">
    <property type="entry name" value="PGG"/>
    <property type="match status" value="1"/>
</dbReference>
<evidence type="ECO:0000256" key="4">
    <source>
        <dbReference type="ARBA" id="ARBA00022989"/>
    </source>
</evidence>
<proteinExistence type="predicted"/>
<dbReference type="PANTHER" id="PTHR24186">
    <property type="entry name" value="PROTEIN PHOSPHATASE 1 REGULATORY SUBUNIT"/>
    <property type="match status" value="1"/>
</dbReference>
<dbReference type="SUPFAM" id="SSF48403">
    <property type="entry name" value="Ankyrin repeat"/>
    <property type="match status" value="1"/>
</dbReference>
<protein>
    <recommendedName>
        <fullName evidence="9">PGG domain-containing protein</fullName>
    </recommendedName>
</protein>
<evidence type="ECO:0000256" key="6">
    <source>
        <dbReference type="ARBA" id="ARBA00023136"/>
    </source>
</evidence>
<dbReference type="SMART" id="SM00248">
    <property type="entry name" value="ANK"/>
    <property type="match status" value="3"/>
</dbReference>
<keyword evidence="3" id="KW-0677">Repeat</keyword>
<dbReference type="Gene3D" id="1.25.40.20">
    <property type="entry name" value="Ankyrin repeat-containing domain"/>
    <property type="match status" value="1"/>
</dbReference>
<keyword evidence="4 8" id="KW-1133">Transmembrane helix</keyword>
<evidence type="ECO:0000256" key="7">
    <source>
        <dbReference type="PROSITE-ProRule" id="PRU00023"/>
    </source>
</evidence>
<evidence type="ECO:0000256" key="3">
    <source>
        <dbReference type="ARBA" id="ARBA00022737"/>
    </source>
</evidence>
<evidence type="ECO:0000256" key="8">
    <source>
        <dbReference type="SAM" id="Phobius"/>
    </source>
</evidence>
<dbReference type="GO" id="GO:0005886">
    <property type="term" value="C:plasma membrane"/>
    <property type="evidence" value="ECO:0007669"/>
    <property type="project" value="TreeGrafter"/>
</dbReference>
<evidence type="ECO:0000259" key="9">
    <source>
        <dbReference type="Pfam" id="PF13962"/>
    </source>
</evidence>
<dbReference type="EMBL" id="PGOL01001682">
    <property type="protein sequence ID" value="PKI55649.1"/>
    <property type="molecule type" value="Genomic_DNA"/>
</dbReference>
<keyword evidence="5 7" id="KW-0040">ANK repeat</keyword>
<reference evidence="10 11" key="1">
    <citation type="submission" date="2017-11" db="EMBL/GenBank/DDBJ databases">
        <title>De-novo sequencing of pomegranate (Punica granatum L.) genome.</title>
        <authorList>
            <person name="Akparov Z."/>
            <person name="Amiraslanov A."/>
            <person name="Hajiyeva S."/>
            <person name="Abbasov M."/>
            <person name="Kaur K."/>
            <person name="Hamwieh A."/>
            <person name="Solovyev V."/>
            <person name="Salamov A."/>
            <person name="Braich B."/>
            <person name="Kosarev P."/>
            <person name="Mahmoud A."/>
            <person name="Hajiyev E."/>
            <person name="Babayeva S."/>
            <person name="Izzatullayeva V."/>
            <person name="Mammadov A."/>
            <person name="Mammadov A."/>
            <person name="Sharifova S."/>
            <person name="Ojaghi J."/>
            <person name="Eynullazada K."/>
            <person name="Bayramov B."/>
            <person name="Abdulazimova A."/>
            <person name="Shahmuradov I."/>
        </authorList>
    </citation>
    <scope>NUCLEOTIDE SEQUENCE [LARGE SCALE GENOMIC DNA]</scope>
    <source>
        <strain evidence="11">cv. AG2017</strain>
        <tissue evidence="10">Leaf</tissue>
    </source>
</reference>
<dbReference type="STRING" id="22663.A0A2I0JHA9"/>
<evidence type="ECO:0000256" key="1">
    <source>
        <dbReference type="ARBA" id="ARBA00004141"/>
    </source>
</evidence>
<evidence type="ECO:0000256" key="2">
    <source>
        <dbReference type="ARBA" id="ARBA00022692"/>
    </source>
</evidence>
<dbReference type="PROSITE" id="PS50088">
    <property type="entry name" value="ANK_REPEAT"/>
    <property type="match status" value="1"/>
</dbReference>
<evidence type="ECO:0000256" key="5">
    <source>
        <dbReference type="ARBA" id="ARBA00023043"/>
    </source>
</evidence>
<feature type="domain" description="PGG" evidence="9">
    <location>
        <begin position="232"/>
        <end position="350"/>
    </location>
</feature>
<dbReference type="PROSITE" id="PS50297">
    <property type="entry name" value="ANK_REP_REGION"/>
    <property type="match status" value="1"/>
</dbReference>
<comment type="caution">
    <text evidence="10">The sequence shown here is derived from an EMBL/GenBank/DDBJ whole genome shotgun (WGS) entry which is preliminary data.</text>
</comment>
<dbReference type="InterPro" id="IPR036770">
    <property type="entry name" value="Ankyrin_rpt-contain_sf"/>
</dbReference>
<dbReference type="InterPro" id="IPR026961">
    <property type="entry name" value="PGG_dom"/>
</dbReference>
<keyword evidence="6 8" id="KW-0472">Membrane</keyword>
<dbReference type="PANTHER" id="PTHR24186:SF56">
    <property type="entry name" value="PGG DOMAIN-CONTAINING PROTEIN"/>
    <property type="match status" value="1"/>
</dbReference>
<dbReference type="AlphaFoldDB" id="A0A2I0JHA9"/>
<organism evidence="10 11">
    <name type="scientific">Punica granatum</name>
    <name type="common">Pomegranate</name>
    <dbReference type="NCBI Taxonomy" id="22663"/>
    <lineage>
        <taxon>Eukaryota</taxon>
        <taxon>Viridiplantae</taxon>
        <taxon>Streptophyta</taxon>
        <taxon>Embryophyta</taxon>
        <taxon>Tracheophyta</taxon>
        <taxon>Spermatophyta</taxon>
        <taxon>Magnoliopsida</taxon>
        <taxon>eudicotyledons</taxon>
        <taxon>Gunneridae</taxon>
        <taxon>Pentapetalae</taxon>
        <taxon>rosids</taxon>
        <taxon>malvids</taxon>
        <taxon>Myrtales</taxon>
        <taxon>Lythraceae</taxon>
        <taxon>Punica</taxon>
    </lineage>
</organism>